<dbReference type="EMBL" id="QJPH01000187">
    <property type="protein sequence ID" value="PZN83424.1"/>
    <property type="molecule type" value="Genomic_DNA"/>
</dbReference>
<evidence type="ECO:0000313" key="1">
    <source>
        <dbReference type="EMBL" id="PZN83424.1"/>
    </source>
</evidence>
<reference evidence="1 2" key="1">
    <citation type="journal article" date="2018" name="Aquat. Microb. Ecol.">
        <title>Gammaproteobacterial methanotrophs dominate.</title>
        <authorList>
            <person name="Rissanen A.J."/>
            <person name="Saarenheimo J."/>
            <person name="Tiirola M."/>
            <person name="Peura S."/>
            <person name="Aalto S.L."/>
            <person name="Karvinen A."/>
            <person name="Nykanen H."/>
        </authorList>
    </citation>
    <scope>NUCLEOTIDE SEQUENCE [LARGE SCALE GENOMIC DNA]</scope>
    <source>
        <strain evidence="1">AMbin10</strain>
    </source>
</reference>
<name>A0A2W4TFV6_9GAMM</name>
<gene>
    <name evidence="1" type="ORF">DM484_04450</name>
</gene>
<sequence>MSILAKHPVIAFSLGLAAGFLIHKYRKEIIESATGITEKGKEFVLQQKETLSDVLAETREADELFD</sequence>
<evidence type="ECO:0000313" key="2">
    <source>
        <dbReference type="Proteomes" id="UP000249396"/>
    </source>
</evidence>
<accession>A0A2W4TFV6</accession>
<comment type="caution">
    <text evidence="1">The sequence shown here is derived from an EMBL/GenBank/DDBJ whole genome shotgun (WGS) entry which is preliminary data.</text>
</comment>
<dbReference type="AlphaFoldDB" id="A0A2W4TFV6"/>
<protein>
    <submittedName>
        <fullName evidence="1">Uncharacterized protein</fullName>
    </submittedName>
</protein>
<proteinExistence type="predicted"/>
<organism evidence="1 2">
    <name type="scientific">Candidatus Methylumidiphilus alinenensis</name>
    <dbReference type="NCBI Taxonomy" id="2202197"/>
    <lineage>
        <taxon>Bacteria</taxon>
        <taxon>Pseudomonadati</taxon>
        <taxon>Pseudomonadota</taxon>
        <taxon>Gammaproteobacteria</taxon>
        <taxon>Methylococcales</taxon>
        <taxon>Candidatus Methylumidiphilus</taxon>
    </lineage>
</organism>
<dbReference type="Proteomes" id="UP000249396">
    <property type="component" value="Unassembled WGS sequence"/>
</dbReference>